<proteinExistence type="predicted"/>
<evidence type="ECO:0000313" key="2">
    <source>
        <dbReference type="EMBL" id="RUO81518.1"/>
    </source>
</evidence>
<evidence type="ECO:0000259" key="1">
    <source>
        <dbReference type="Pfam" id="PF01755"/>
    </source>
</evidence>
<dbReference type="CDD" id="cd06532">
    <property type="entry name" value="Glyco_transf_25"/>
    <property type="match status" value="1"/>
</dbReference>
<protein>
    <recommendedName>
        <fullName evidence="1">Glycosyl transferase family 25 domain-containing protein</fullName>
    </recommendedName>
</protein>
<feature type="domain" description="Glycosyl transferase family 25" evidence="1">
    <location>
        <begin position="4"/>
        <end position="178"/>
    </location>
</feature>
<dbReference type="InterPro" id="IPR002654">
    <property type="entry name" value="Glyco_trans_25"/>
</dbReference>
<dbReference type="RefSeq" id="WP_126840859.1">
    <property type="nucleotide sequence ID" value="NZ_PIQH01000001.1"/>
</dbReference>
<comment type="caution">
    <text evidence="2">The sequence shown here is derived from an EMBL/GenBank/DDBJ whole genome shotgun (WGS) entry which is preliminary data.</text>
</comment>
<reference evidence="2 3" key="1">
    <citation type="journal article" date="2011" name="Front. Microbiol.">
        <title>Genomic signatures of strain selection and enhancement in Bacillus atrophaeus var. globigii, a historical biowarfare simulant.</title>
        <authorList>
            <person name="Gibbons H.S."/>
            <person name="Broomall S.M."/>
            <person name="McNew L.A."/>
            <person name="Daligault H."/>
            <person name="Chapman C."/>
            <person name="Bruce D."/>
            <person name="Karavis M."/>
            <person name="Krepps M."/>
            <person name="McGregor P.A."/>
            <person name="Hong C."/>
            <person name="Park K.H."/>
            <person name="Akmal A."/>
            <person name="Feldman A."/>
            <person name="Lin J.S."/>
            <person name="Chang W.E."/>
            <person name="Higgs B.W."/>
            <person name="Demirev P."/>
            <person name="Lindquist J."/>
            <person name="Liem A."/>
            <person name="Fochler E."/>
            <person name="Read T.D."/>
            <person name="Tapia R."/>
            <person name="Johnson S."/>
            <person name="Bishop-Lilly K.A."/>
            <person name="Detter C."/>
            <person name="Han C."/>
            <person name="Sozhamannan S."/>
            <person name="Rosenzweig C.N."/>
            <person name="Skowronski E.W."/>
        </authorList>
    </citation>
    <scope>NUCLEOTIDE SEQUENCE [LARGE SCALE GENOMIC DNA]</scope>
    <source>
        <strain evidence="2 3">CC-PW-9</strain>
    </source>
</reference>
<name>A0A432ZUM9_9GAMM</name>
<dbReference type="AlphaFoldDB" id="A0A432ZUM9"/>
<accession>A0A432ZUM9</accession>
<organism evidence="2 3">
    <name type="scientific">Idiomarina tyrosinivorans</name>
    <dbReference type="NCBI Taxonomy" id="1445662"/>
    <lineage>
        <taxon>Bacteria</taxon>
        <taxon>Pseudomonadati</taxon>
        <taxon>Pseudomonadota</taxon>
        <taxon>Gammaproteobacteria</taxon>
        <taxon>Alteromonadales</taxon>
        <taxon>Idiomarinaceae</taxon>
        <taxon>Idiomarina</taxon>
    </lineage>
</organism>
<dbReference type="Pfam" id="PF01755">
    <property type="entry name" value="Glyco_transf_25"/>
    <property type="match status" value="1"/>
</dbReference>
<dbReference type="OrthoDB" id="9816113at2"/>
<evidence type="ECO:0000313" key="3">
    <source>
        <dbReference type="Proteomes" id="UP000287996"/>
    </source>
</evidence>
<gene>
    <name evidence="2" type="ORF">CWI84_01815</name>
</gene>
<sequence length="242" mass="29169">MRYQYFVINRERDKTRLEQLKNQFNKSGKAFTRVDAVDPHQITDGDYQRWVDVERNRRDYHHDLSSLQLAQYINHRRSWEMIVESGVDYGVVLEDDVILTDSFRVLANYIEAIDVPWNMIKLAEPFRPERKRQHHRFGAVTVVRYERVPRGCCAYAIKADAARELLERSEKIFRPVDIDMQWWWEFGLNVIGLKPYPVQLSHRLGRDPAYAWTPPQRQQRATVKWWQNAKFWWLNRQHPQSN</sequence>
<dbReference type="Proteomes" id="UP000287996">
    <property type="component" value="Unassembled WGS sequence"/>
</dbReference>
<keyword evidence="3" id="KW-1185">Reference proteome</keyword>
<dbReference type="EMBL" id="PIQH01000001">
    <property type="protein sequence ID" value="RUO81518.1"/>
    <property type="molecule type" value="Genomic_DNA"/>
</dbReference>